<feature type="domain" description="C2H2-type" evidence="8">
    <location>
        <begin position="45"/>
        <end position="72"/>
    </location>
</feature>
<keyword evidence="2" id="KW-0479">Metal-binding</keyword>
<dbReference type="GO" id="GO:0008270">
    <property type="term" value="F:zinc ion binding"/>
    <property type="evidence" value="ECO:0007669"/>
    <property type="project" value="UniProtKB-KW"/>
</dbReference>
<dbReference type="Proteomes" id="UP000541249">
    <property type="component" value="Unassembled WGS sequence"/>
</dbReference>
<dbReference type="InterPro" id="IPR036236">
    <property type="entry name" value="Znf_C2H2_sf"/>
</dbReference>
<protein>
    <submittedName>
        <fullName evidence="9">ZN777 protein</fullName>
    </submittedName>
</protein>
<dbReference type="FunFam" id="3.30.160.60:FF:000739">
    <property type="entry name" value="Zgc:171418 protein"/>
    <property type="match status" value="1"/>
</dbReference>
<evidence type="ECO:0000313" key="9">
    <source>
        <dbReference type="EMBL" id="NXW63863.1"/>
    </source>
</evidence>
<evidence type="ECO:0000313" key="10">
    <source>
        <dbReference type="Proteomes" id="UP000541249"/>
    </source>
</evidence>
<dbReference type="PROSITE" id="PS00028">
    <property type="entry name" value="ZINC_FINGER_C2H2_1"/>
    <property type="match status" value="1"/>
</dbReference>
<dbReference type="GO" id="GO:0000978">
    <property type="term" value="F:RNA polymerase II cis-regulatory region sequence-specific DNA binding"/>
    <property type="evidence" value="ECO:0007669"/>
    <property type="project" value="TreeGrafter"/>
</dbReference>
<evidence type="ECO:0000256" key="2">
    <source>
        <dbReference type="ARBA" id="ARBA00022723"/>
    </source>
</evidence>
<dbReference type="PANTHER" id="PTHR23226:SF366">
    <property type="entry name" value="ZINC FINGER PROTEIN ZFP2"/>
    <property type="match status" value="1"/>
</dbReference>
<keyword evidence="5" id="KW-0862">Zinc</keyword>
<dbReference type="Gene3D" id="3.30.160.60">
    <property type="entry name" value="Classic Zinc Finger"/>
    <property type="match status" value="2"/>
</dbReference>
<dbReference type="PROSITE" id="PS50157">
    <property type="entry name" value="ZINC_FINGER_C2H2_2"/>
    <property type="match status" value="2"/>
</dbReference>
<evidence type="ECO:0000256" key="3">
    <source>
        <dbReference type="ARBA" id="ARBA00022737"/>
    </source>
</evidence>
<dbReference type="SUPFAM" id="SSF57667">
    <property type="entry name" value="beta-beta-alpha zinc fingers"/>
    <property type="match status" value="2"/>
</dbReference>
<dbReference type="GO" id="GO:0000981">
    <property type="term" value="F:DNA-binding transcription factor activity, RNA polymerase II-specific"/>
    <property type="evidence" value="ECO:0007669"/>
    <property type="project" value="TreeGrafter"/>
</dbReference>
<evidence type="ECO:0000256" key="7">
    <source>
        <dbReference type="PROSITE-ProRule" id="PRU00042"/>
    </source>
</evidence>
<dbReference type="GO" id="GO:0005634">
    <property type="term" value="C:nucleus"/>
    <property type="evidence" value="ECO:0007669"/>
    <property type="project" value="UniProtKB-SubCell"/>
</dbReference>
<dbReference type="PANTHER" id="PTHR23226">
    <property type="entry name" value="ZINC FINGER AND SCAN DOMAIN-CONTAINING"/>
    <property type="match status" value="1"/>
</dbReference>
<gene>
    <name evidence="9" type="primary">Znf777_1</name>
    <name evidence="9" type="ORF">EURGUL_R14739</name>
</gene>
<evidence type="ECO:0000259" key="8">
    <source>
        <dbReference type="PROSITE" id="PS50157"/>
    </source>
</evidence>
<comment type="subcellular location">
    <subcellularLocation>
        <location evidence="1">Nucleus</location>
    </subcellularLocation>
</comment>
<reference evidence="9 10" key="1">
    <citation type="submission" date="2019-09" db="EMBL/GenBank/DDBJ databases">
        <title>Bird 10,000 Genomes (B10K) Project - Family phase.</title>
        <authorList>
            <person name="Zhang G."/>
        </authorList>
    </citation>
    <scope>NUCLEOTIDE SEQUENCE [LARGE SCALE GENOMIC DNA]</scope>
    <source>
        <strain evidence="9">B10K-DU-002-51</strain>
        <tissue evidence="9">Muscle</tissue>
    </source>
</reference>
<sequence length="78" mass="8837">ILSYQQPCAGERLCLCAECQKTFKSETGLVKHQQIHTRKTRVSSYTCAECGKSFGRHAELIHHQRTPSGERPKCSKCE</sequence>
<feature type="domain" description="C2H2-type" evidence="8">
    <location>
        <begin position="14"/>
        <end position="41"/>
    </location>
</feature>
<name>A0A7L4DQK1_9AVES</name>
<dbReference type="AlphaFoldDB" id="A0A7L4DQK1"/>
<dbReference type="OrthoDB" id="6496718at2759"/>
<keyword evidence="6" id="KW-0539">Nucleus</keyword>
<dbReference type="SMART" id="SM00355">
    <property type="entry name" value="ZnF_C2H2"/>
    <property type="match status" value="2"/>
</dbReference>
<evidence type="ECO:0000256" key="6">
    <source>
        <dbReference type="ARBA" id="ARBA00023242"/>
    </source>
</evidence>
<feature type="non-terminal residue" evidence="9">
    <location>
        <position position="78"/>
    </location>
</feature>
<proteinExistence type="predicted"/>
<keyword evidence="4 7" id="KW-0863">Zinc-finger</keyword>
<evidence type="ECO:0000256" key="4">
    <source>
        <dbReference type="ARBA" id="ARBA00022771"/>
    </source>
</evidence>
<dbReference type="EMBL" id="VZZY01020863">
    <property type="protein sequence ID" value="NXW63863.1"/>
    <property type="molecule type" value="Genomic_DNA"/>
</dbReference>
<accession>A0A7L4DQK1</accession>
<feature type="non-terminal residue" evidence="9">
    <location>
        <position position="1"/>
    </location>
</feature>
<dbReference type="Pfam" id="PF00096">
    <property type="entry name" value="zf-C2H2"/>
    <property type="match status" value="2"/>
</dbReference>
<keyword evidence="3" id="KW-0677">Repeat</keyword>
<comment type="caution">
    <text evidence="9">The sequence shown here is derived from an EMBL/GenBank/DDBJ whole genome shotgun (WGS) entry which is preliminary data.</text>
</comment>
<evidence type="ECO:0000256" key="5">
    <source>
        <dbReference type="ARBA" id="ARBA00022833"/>
    </source>
</evidence>
<organism evidence="9 10">
    <name type="scientific">Eurystomus gularis</name>
    <dbReference type="NCBI Taxonomy" id="325343"/>
    <lineage>
        <taxon>Eukaryota</taxon>
        <taxon>Metazoa</taxon>
        <taxon>Chordata</taxon>
        <taxon>Craniata</taxon>
        <taxon>Vertebrata</taxon>
        <taxon>Euteleostomi</taxon>
        <taxon>Archelosauria</taxon>
        <taxon>Archosauria</taxon>
        <taxon>Dinosauria</taxon>
        <taxon>Saurischia</taxon>
        <taxon>Theropoda</taxon>
        <taxon>Coelurosauria</taxon>
        <taxon>Aves</taxon>
        <taxon>Neognathae</taxon>
        <taxon>Neoaves</taxon>
        <taxon>Telluraves</taxon>
        <taxon>Coraciimorphae</taxon>
        <taxon>Coraciiformes</taxon>
        <taxon>Coraciidae</taxon>
        <taxon>Eurystomus</taxon>
    </lineage>
</organism>
<keyword evidence="10" id="KW-1185">Reference proteome</keyword>
<evidence type="ECO:0000256" key="1">
    <source>
        <dbReference type="ARBA" id="ARBA00004123"/>
    </source>
</evidence>
<dbReference type="InterPro" id="IPR013087">
    <property type="entry name" value="Znf_C2H2_type"/>
</dbReference>